<dbReference type="PRINTS" id="PR00723">
    <property type="entry name" value="SUBTILISIN"/>
</dbReference>
<organism evidence="8 9">
    <name type="scientific">Planobispora longispora</name>
    <dbReference type="NCBI Taxonomy" id="28887"/>
    <lineage>
        <taxon>Bacteria</taxon>
        <taxon>Bacillati</taxon>
        <taxon>Actinomycetota</taxon>
        <taxon>Actinomycetes</taxon>
        <taxon>Streptosporangiales</taxon>
        <taxon>Streptosporangiaceae</taxon>
        <taxon>Planobispora</taxon>
    </lineage>
</organism>
<dbReference type="GO" id="GO:0006508">
    <property type="term" value="P:proteolysis"/>
    <property type="evidence" value="ECO:0007669"/>
    <property type="project" value="UniProtKB-KW"/>
</dbReference>
<feature type="compositionally biased region" description="Low complexity" evidence="6">
    <location>
        <begin position="11"/>
        <end position="22"/>
    </location>
</feature>
<keyword evidence="2" id="KW-0645">Protease</keyword>
<evidence type="ECO:0000256" key="3">
    <source>
        <dbReference type="ARBA" id="ARBA00022801"/>
    </source>
</evidence>
<evidence type="ECO:0000259" key="7">
    <source>
        <dbReference type="Pfam" id="PF00082"/>
    </source>
</evidence>
<dbReference type="InterPro" id="IPR023827">
    <property type="entry name" value="Peptidase_S8_Asp-AS"/>
</dbReference>
<evidence type="ECO:0000256" key="6">
    <source>
        <dbReference type="SAM" id="MobiDB-lite"/>
    </source>
</evidence>
<evidence type="ECO:0000313" key="9">
    <source>
        <dbReference type="Proteomes" id="UP000616724"/>
    </source>
</evidence>
<dbReference type="SUPFAM" id="SSF52743">
    <property type="entry name" value="Subtilisin-like"/>
    <property type="match status" value="1"/>
</dbReference>
<feature type="region of interest" description="Disordered" evidence="6">
    <location>
        <begin position="1"/>
        <end position="52"/>
    </location>
</feature>
<comment type="caution">
    <text evidence="8">The sequence shown here is derived from an EMBL/GenBank/DDBJ whole genome shotgun (WGS) entry which is preliminary data.</text>
</comment>
<comment type="caution">
    <text evidence="5">Lacks conserved residue(s) required for the propagation of feature annotation.</text>
</comment>
<dbReference type="PANTHER" id="PTHR43806:SF11">
    <property type="entry name" value="CEREVISIN-RELATED"/>
    <property type="match status" value="1"/>
</dbReference>
<protein>
    <recommendedName>
        <fullName evidence="7">Peptidase S8/S53 domain-containing protein</fullName>
    </recommendedName>
</protein>
<dbReference type="InterPro" id="IPR015500">
    <property type="entry name" value="Peptidase_S8_subtilisin-rel"/>
</dbReference>
<keyword evidence="3" id="KW-0378">Hydrolase</keyword>
<dbReference type="SUPFAM" id="SSF49464">
    <property type="entry name" value="Carboxypeptidase regulatory domain-like"/>
    <property type="match status" value="1"/>
</dbReference>
<accession>A0A8J3RJC5</accession>
<keyword evidence="4" id="KW-0720">Serine protease</keyword>
<dbReference type="InterPro" id="IPR008969">
    <property type="entry name" value="CarboxyPept-like_regulatory"/>
</dbReference>
<proteinExistence type="inferred from homology"/>
<dbReference type="InterPro" id="IPR050131">
    <property type="entry name" value="Peptidase_S8_subtilisin-like"/>
</dbReference>
<gene>
    <name evidence="8" type="ORF">Plo01_31910</name>
</gene>
<dbReference type="EMBL" id="BOOH01000023">
    <property type="protein sequence ID" value="GIH76762.1"/>
    <property type="molecule type" value="Genomic_DNA"/>
</dbReference>
<dbReference type="PROSITE" id="PS51892">
    <property type="entry name" value="SUBTILASE"/>
    <property type="match status" value="1"/>
</dbReference>
<dbReference type="Proteomes" id="UP000616724">
    <property type="component" value="Unassembled WGS sequence"/>
</dbReference>
<keyword evidence="9" id="KW-1185">Reference proteome</keyword>
<dbReference type="InterPro" id="IPR000209">
    <property type="entry name" value="Peptidase_S8/S53_dom"/>
</dbReference>
<evidence type="ECO:0000313" key="8">
    <source>
        <dbReference type="EMBL" id="GIH76762.1"/>
    </source>
</evidence>
<evidence type="ECO:0000256" key="1">
    <source>
        <dbReference type="ARBA" id="ARBA00011073"/>
    </source>
</evidence>
<reference evidence="8 9" key="1">
    <citation type="submission" date="2021-01" db="EMBL/GenBank/DDBJ databases">
        <title>Whole genome shotgun sequence of Planobispora longispora NBRC 13918.</title>
        <authorList>
            <person name="Komaki H."/>
            <person name="Tamura T."/>
        </authorList>
    </citation>
    <scope>NUCLEOTIDE SEQUENCE [LARGE SCALE GENOMIC DNA]</scope>
    <source>
        <strain evidence="8 9">NBRC 13918</strain>
    </source>
</reference>
<comment type="similarity">
    <text evidence="1 5">Belongs to the peptidase S8 family.</text>
</comment>
<dbReference type="PANTHER" id="PTHR43806">
    <property type="entry name" value="PEPTIDASE S8"/>
    <property type="match status" value="1"/>
</dbReference>
<evidence type="ECO:0000256" key="5">
    <source>
        <dbReference type="PROSITE-ProRule" id="PRU01240"/>
    </source>
</evidence>
<feature type="domain" description="Peptidase S8/S53" evidence="7">
    <location>
        <begin position="276"/>
        <end position="513"/>
    </location>
</feature>
<evidence type="ECO:0000256" key="4">
    <source>
        <dbReference type="ARBA" id="ARBA00022825"/>
    </source>
</evidence>
<dbReference type="PROSITE" id="PS00136">
    <property type="entry name" value="SUBTILASE_ASP"/>
    <property type="match status" value="1"/>
</dbReference>
<dbReference type="GO" id="GO:0004252">
    <property type="term" value="F:serine-type endopeptidase activity"/>
    <property type="evidence" value="ECO:0007669"/>
    <property type="project" value="InterPro"/>
</dbReference>
<evidence type="ECO:0000256" key="2">
    <source>
        <dbReference type="ARBA" id="ARBA00022670"/>
    </source>
</evidence>
<dbReference type="Gene3D" id="3.40.50.200">
    <property type="entry name" value="Peptidase S8/S53 domain"/>
    <property type="match status" value="1"/>
</dbReference>
<name>A0A8J3RJC5_9ACTN</name>
<sequence>MANGSREPKPAAGRGRQASGAQGEAGGARTAESRTGEAKPGQASRRSAARTGIRTRRDRYLVAVMPPTDVRAVLAQLEEDPACTVVRTVGTVHPAGAFPRLAAVEMPADRAAALARVPGLHIEPDQPLGRAAVRYDGRAGHAAFHGLGAPDAHELDAPAGTLRTAAVEVGDDAGRPIEGAEVSLYGTAFTAYTGAEGRAELTVPPDVLASVRALVVHPPRACWPVVVNRPLLSVDAPNRVTCLRITETHPDFPDRQLDSWGTRAMGFDRLPPTHRGHGVRIAVIDSGVAAGHPDLSDRIPAGRDVIGQDDKSWEEDLIGGGTHNAVLLAGRDDGSGVVGLTPEAEVYACRIAPEGWTLDLVEALDYCIEQRIDVALIAYGFPEHSPLVAAKIEEARRNGVACVAAAGDSGGALSYPAALPGVLAVGAIGQLGTFPPDGADLVHLDGRPTPEGVFVPRFSAGGPGLDCCAPGLAIVSGLPPTSYGPRGGTGTAAAHVAAVAALVLAHHPLFRPEPGRSQAARDSIRVDRLFAVIRASCRPLPQLDPSRVGAGLPDAAVAVGIAPQGTYAPVAVPYGPMPALVTREDQAAALLEPLHAAMRAAGLAGEEERP</sequence>
<dbReference type="InterPro" id="IPR036852">
    <property type="entry name" value="Peptidase_S8/S53_dom_sf"/>
</dbReference>
<dbReference type="Pfam" id="PF00082">
    <property type="entry name" value="Peptidase_S8"/>
    <property type="match status" value="1"/>
</dbReference>
<dbReference type="AlphaFoldDB" id="A0A8J3RJC5"/>